<organism evidence="2 3">
    <name type="scientific">Lyticum sinuosum</name>
    <dbReference type="NCBI Taxonomy" id="1332059"/>
    <lineage>
        <taxon>Bacteria</taxon>
        <taxon>Pseudomonadati</taxon>
        <taxon>Pseudomonadota</taxon>
        <taxon>Alphaproteobacteria</taxon>
        <taxon>Rickettsiales</taxon>
        <taxon>Lyticum</taxon>
    </lineage>
</organism>
<gene>
    <name evidence="2" type="ORF">Lyticum_00099</name>
</gene>
<dbReference type="InterPro" id="IPR029063">
    <property type="entry name" value="SAM-dependent_MTases_sf"/>
</dbReference>
<dbReference type="Proteomes" id="UP001289135">
    <property type="component" value="Unassembled WGS sequence"/>
</dbReference>
<evidence type="ECO:0000259" key="1">
    <source>
        <dbReference type="Pfam" id="PF13649"/>
    </source>
</evidence>
<dbReference type="SUPFAM" id="SSF53335">
    <property type="entry name" value="S-adenosyl-L-methionine-dependent methyltransferases"/>
    <property type="match status" value="1"/>
</dbReference>
<dbReference type="RefSeq" id="WP_322498378.1">
    <property type="nucleotide sequence ID" value="NZ_JARGYU010000001.1"/>
</dbReference>
<evidence type="ECO:0000313" key="2">
    <source>
        <dbReference type="EMBL" id="MDZ5760943.1"/>
    </source>
</evidence>
<sequence>MNNYKQIIESKFDYSSNYYDSVASVQKTVADTLVSKLLMVNPLTNEKKENFLLKYTKNIISKCVSKFSNQEFFNQKDIRKRVILDLGTGTGYVPETLSKSHPDAIYILNDISGKMLDICKKKFVNNIDNNFQFLHCDMFNLINQSVELLEKKEIINSSNKIYSNIINNKYSNSNTINTNSNSNTINTNSNSNTINTSQIIIDNNNQYPVNKITVDYCDVITSSLSFQWVENLYQIIENCHEISNNFAFATLLENTFMKWYNLIKEYDHNIILPNYPNVFDLIKFCFRISKFNLNQDKNHNNSRFYYWVMDFPVYFNDLQSFIEYLNKLSGCAVPNEKFYHKKSISYNNLKEFMKAEKNKPIKLYYKVFFGIFTKE</sequence>
<dbReference type="EMBL" id="JARGYU010000001">
    <property type="protein sequence ID" value="MDZ5760943.1"/>
    <property type="molecule type" value="Genomic_DNA"/>
</dbReference>
<dbReference type="Pfam" id="PF13649">
    <property type="entry name" value="Methyltransf_25"/>
    <property type="match status" value="1"/>
</dbReference>
<dbReference type="Gene3D" id="3.40.50.150">
    <property type="entry name" value="Vaccinia Virus protein VP39"/>
    <property type="match status" value="1"/>
</dbReference>
<evidence type="ECO:0000313" key="3">
    <source>
        <dbReference type="Proteomes" id="UP001289135"/>
    </source>
</evidence>
<reference evidence="2" key="1">
    <citation type="submission" date="2023-02" db="EMBL/GenBank/DDBJ databases">
        <title>Host association and intracellularity evolved multiple times independently in the Rickettsiales.</title>
        <authorList>
            <person name="Castelli M."/>
            <person name="Nardi T."/>
            <person name="Gammuto L."/>
            <person name="Bellinzona G."/>
            <person name="Sabaneyeva E."/>
            <person name="Potekhin A."/>
            <person name="Serra V."/>
            <person name="Petroni G."/>
            <person name="Sassera D."/>
        </authorList>
    </citation>
    <scope>NUCLEOTIDE SEQUENCE</scope>
    <source>
        <strain evidence="2">USBL-36I1</strain>
    </source>
</reference>
<protein>
    <submittedName>
        <fullName evidence="2">Alonyl-acyl carrier protein O-methyltransferase BioC domain protein</fullName>
    </submittedName>
</protein>
<feature type="domain" description="Methyltransferase" evidence="1">
    <location>
        <begin position="83"/>
        <end position="141"/>
    </location>
</feature>
<accession>A0AAE4VKD4</accession>
<keyword evidence="3" id="KW-1185">Reference proteome</keyword>
<dbReference type="AlphaFoldDB" id="A0AAE4VKD4"/>
<proteinExistence type="predicted"/>
<dbReference type="InterPro" id="IPR041698">
    <property type="entry name" value="Methyltransf_25"/>
</dbReference>
<name>A0AAE4VKD4_9RICK</name>
<comment type="caution">
    <text evidence="2">The sequence shown here is derived from an EMBL/GenBank/DDBJ whole genome shotgun (WGS) entry which is preliminary data.</text>
</comment>
<dbReference type="CDD" id="cd02440">
    <property type="entry name" value="AdoMet_MTases"/>
    <property type="match status" value="1"/>
</dbReference>